<dbReference type="InterPro" id="IPR036465">
    <property type="entry name" value="vWFA_dom_sf"/>
</dbReference>
<evidence type="ECO:0000259" key="2">
    <source>
        <dbReference type="PROSITE" id="PS50234"/>
    </source>
</evidence>
<gene>
    <name evidence="3" type="ORF">D5F11_008530</name>
</gene>
<sequence>MSELEKAKFSRYKDESVLNTDSFDKRRFNSLYDMSKGLRQLNEKADMPGFEQLLGDIWAGLYKMNPVLKEEVPDKLQQNKTIMERIMNDENFEDHRVHTKLDDLTAAVGTVKFGEETYEWIEEQKRQNEEMQKLMEEIQKMQQNNQNGKQDENINQAISELNQHLQDAFNNNGYSFNQAMAKAMQQTNDIKNDVKSLLGGTSAGNQNAELKKVPLRDQIRLAEALSNDLRVKRVAEWAGRMKMIARKKQKSKHTESIDRSGVTLGNSVERLLPVELGMYMNPKTKKDFMRRFVEGETLQYEQKGNEVLGKGPIVLCLDQSGSMEGLDMQSKGFALALMSIAKRQKRDFCLIRFSTRVYIEEYPKGKISIDDMVSLATNFLGGGTNFEKPLNQALSTINKSRFEKADVVFVTDGEARVSDEFLDRFNKSKKEKKFNVLSLVIGNPRKSVDAFSDKVVNIADFEDEGAFSAFEI</sequence>
<comment type="caution">
    <text evidence="3">The sequence shown here is derived from an EMBL/GenBank/DDBJ whole genome shotgun (WGS) entry which is preliminary data.</text>
</comment>
<reference evidence="3 4" key="1">
    <citation type="submission" date="2018-12" db="EMBL/GenBank/DDBJ databases">
        <authorList>
            <person name="Sun L."/>
            <person name="Chen Z."/>
        </authorList>
    </citation>
    <scope>NUCLEOTIDE SEQUENCE [LARGE SCALE GENOMIC DNA]</scope>
    <source>
        <strain evidence="3 4">LMG 29736</strain>
    </source>
</reference>
<dbReference type="Proteomes" id="UP000287296">
    <property type="component" value="Unassembled WGS sequence"/>
</dbReference>
<dbReference type="SUPFAM" id="SSF53300">
    <property type="entry name" value="vWA-like"/>
    <property type="match status" value="1"/>
</dbReference>
<organism evidence="3 4">
    <name type="scientific">Siminovitchia terrae</name>
    <name type="common">Bacillus terrae</name>
    <dbReference type="NCBI Taxonomy" id="1914933"/>
    <lineage>
        <taxon>Bacteria</taxon>
        <taxon>Bacillati</taxon>
        <taxon>Bacillota</taxon>
        <taxon>Bacilli</taxon>
        <taxon>Bacillales</taxon>
        <taxon>Bacillaceae</taxon>
        <taxon>Siminovitchia</taxon>
    </lineage>
</organism>
<evidence type="ECO:0000313" key="4">
    <source>
        <dbReference type="Proteomes" id="UP000287296"/>
    </source>
</evidence>
<evidence type="ECO:0000256" key="1">
    <source>
        <dbReference type="SAM" id="Coils"/>
    </source>
</evidence>
<dbReference type="InterPro" id="IPR002035">
    <property type="entry name" value="VWF_A"/>
</dbReference>
<name>A0A429X9T9_SIMTE</name>
<feature type="domain" description="VWFA" evidence="2">
    <location>
        <begin position="312"/>
        <end position="472"/>
    </location>
</feature>
<proteinExistence type="predicted"/>
<keyword evidence="1" id="KW-0175">Coiled coil</keyword>
<dbReference type="EMBL" id="QYTW02000006">
    <property type="protein sequence ID" value="RST60101.1"/>
    <property type="molecule type" value="Genomic_DNA"/>
</dbReference>
<accession>A0A429X9T9</accession>
<dbReference type="AlphaFoldDB" id="A0A429X9T9"/>
<feature type="coiled-coil region" evidence="1">
    <location>
        <begin position="121"/>
        <end position="151"/>
    </location>
</feature>
<dbReference type="SMART" id="SM00327">
    <property type="entry name" value="VWA"/>
    <property type="match status" value="1"/>
</dbReference>
<dbReference type="PROSITE" id="PS50234">
    <property type="entry name" value="VWFA"/>
    <property type="match status" value="1"/>
</dbReference>
<dbReference type="Gene3D" id="3.40.50.410">
    <property type="entry name" value="von Willebrand factor, type A domain"/>
    <property type="match status" value="1"/>
</dbReference>
<dbReference type="Pfam" id="PF13519">
    <property type="entry name" value="VWA_2"/>
    <property type="match status" value="1"/>
</dbReference>
<protein>
    <submittedName>
        <fullName evidence="3">VWA domain-containing protein</fullName>
    </submittedName>
</protein>
<dbReference type="PANTHER" id="PTHR36846">
    <property type="entry name" value="PROTEIN VIAA"/>
    <property type="match status" value="1"/>
</dbReference>
<dbReference type="GO" id="GO:0005829">
    <property type="term" value="C:cytosol"/>
    <property type="evidence" value="ECO:0007669"/>
    <property type="project" value="TreeGrafter"/>
</dbReference>
<evidence type="ECO:0000313" key="3">
    <source>
        <dbReference type="EMBL" id="RST60101.1"/>
    </source>
</evidence>
<dbReference type="OrthoDB" id="92417at2"/>
<dbReference type="PANTHER" id="PTHR36846:SF1">
    <property type="entry name" value="PROTEIN VIAA"/>
    <property type="match status" value="1"/>
</dbReference>